<evidence type="ECO:0000256" key="5">
    <source>
        <dbReference type="ARBA" id="ARBA00022840"/>
    </source>
</evidence>
<accession>X1MAP2</accession>
<dbReference type="GO" id="GO:0005524">
    <property type="term" value="F:ATP binding"/>
    <property type="evidence" value="ECO:0007669"/>
    <property type="project" value="UniProtKB-KW"/>
</dbReference>
<protein>
    <recommendedName>
        <fullName evidence="6">Glutamine amidotransferase domain-containing protein</fullName>
    </recommendedName>
</protein>
<dbReference type="InterPro" id="IPR029062">
    <property type="entry name" value="Class_I_gatase-like"/>
</dbReference>
<comment type="caution">
    <text evidence="7">The sequence shown here is derived from an EMBL/GenBank/DDBJ whole genome shotgun (WGS) entry which is preliminary data.</text>
</comment>
<dbReference type="PROSITE" id="PS51273">
    <property type="entry name" value="GATASE_TYPE_1"/>
    <property type="match status" value="1"/>
</dbReference>
<sequence>DRGGLLSRIKDNGQVWMSHGDRVEAVPPGFIVSGKTSHCDVAVIEERERKFFGVQFHPEVIHTEQGKKILSNFLFSLSGLKPEWRMSSFVAQKVEEIR</sequence>
<dbReference type="PANTHER" id="PTHR11922">
    <property type="entry name" value="GMP SYNTHASE-RELATED"/>
    <property type="match status" value="1"/>
</dbReference>
<keyword evidence="3" id="KW-0332">GMP biosynthesis</keyword>
<evidence type="ECO:0000256" key="4">
    <source>
        <dbReference type="ARBA" id="ARBA00022755"/>
    </source>
</evidence>
<keyword evidence="4" id="KW-0658">Purine biosynthesis</keyword>
<organism evidence="7">
    <name type="scientific">marine sediment metagenome</name>
    <dbReference type="NCBI Taxonomy" id="412755"/>
    <lineage>
        <taxon>unclassified sequences</taxon>
        <taxon>metagenomes</taxon>
        <taxon>ecological metagenomes</taxon>
    </lineage>
</organism>
<evidence type="ECO:0000259" key="6">
    <source>
        <dbReference type="Pfam" id="PF00117"/>
    </source>
</evidence>
<keyword evidence="1" id="KW-0436">Ligase</keyword>
<gene>
    <name evidence="7" type="ORF">S06H3_24871</name>
</gene>
<dbReference type="Pfam" id="PF00117">
    <property type="entry name" value="GATase"/>
    <property type="match status" value="1"/>
</dbReference>
<feature type="non-terminal residue" evidence="7">
    <location>
        <position position="1"/>
    </location>
</feature>
<evidence type="ECO:0000256" key="1">
    <source>
        <dbReference type="ARBA" id="ARBA00022598"/>
    </source>
</evidence>
<dbReference type="PANTHER" id="PTHR11922:SF2">
    <property type="entry name" value="GMP SYNTHASE [GLUTAMINE-HYDROLYZING]"/>
    <property type="match status" value="1"/>
</dbReference>
<evidence type="ECO:0000256" key="2">
    <source>
        <dbReference type="ARBA" id="ARBA00022741"/>
    </source>
</evidence>
<feature type="domain" description="Glutamine amidotransferase" evidence="6">
    <location>
        <begin position="5"/>
        <end position="75"/>
    </location>
</feature>
<dbReference type="AlphaFoldDB" id="X1MAP2"/>
<reference evidence="7" key="1">
    <citation type="journal article" date="2014" name="Front. Microbiol.">
        <title>High frequency of phylogenetically diverse reductive dehalogenase-homologous genes in deep subseafloor sedimentary metagenomes.</title>
        <authorList>
            <person name="Kawai M."/>
            <person name="Futagami T."/>
            <person name="Toyoda A."/>
            <person name="Takaki Y."/>
            <person name="Nishi S."/>
            <person name="Hori S."/>
            <person name="Arai W."/>
            <person name="Tsubouchi T."/>
            <person name="Morono Y."/>
            <person name="Uchiyama I."/>
            <person name="Ito T."/>
            <person name="Fujiyama A."/>
            <person name="Inagaki F."/>
            <person name="Takami H."/>
        </authorList>
    </citation>
    <scope>NUCLEOTIDE SEQUENCE</scope>
    <source>
        <strain evidence="7">Expedition CK06-06</strain>
    </source>
</reference>
<dbReference type="EMBL" id="BARV01014038">
    <property type="protein sequence ID" value="GAI28702.1"/>
    <property type="molecule type" value="Genomic_DNA"/>
</dbReference>
<dbReference type="SUPFAM" id="SSF52317">
    <property type="entry name" value="Class I glutamine amidotransferase-like"/>
    <property type="match status" value="1"/>
</dbReference>
<dbReference type="Gene3D" id="3.40.50.880">
    <property type="match status" value="1"/>
</dbReference>
<proteinExistence type="predicted"/>
<keyword evidence="2" id="KW-0547">Nucleotide-binding</keyword>
<evidence type="ECO:0000313" key="7">
    <source>
        <dbReference type="EMBL" id="GAI28702.1"/>
    </source>
</evidence>
<name>X1MAP2_9ZZZZ</name>
<feature type="non-terminal residue" evidence="7">
    <location>
        <position position="98"/>
    </location>
</feature>
<dbReference type="GO" id="GO:0005829">
    <property type="term" value="C:cytosol"/>
    <property type="evidence" value="ECO:0007669"/>
    <property type="project" value="TreeGrafter"/>
</dbReference>
<dbReference type="InterPro" id="IPR017926">
    <property type="entry name" value="GATASE"/>
</dbReference>
<evidence type="ECO:0000256" key="3">
    <source>
        <dbReference type="ARBA" id="ARBA00022749"/>
    </source>
</evidence>
<keyword evidence="5" id="KW-0067">ATP-binding</keyword>
<dbReference type="GO" id="GO:0003921">
    <property type="term" value="F:GMP synthase activity"/>
    <property type="evidence" value="ECO:0007669"/>
    <property type="project" value="TreeGrafter"/>
</dbReference>